<dbReference type="AlphaFoldDB" id="A0A7W4UBT3"/>
<keyword evidence="1" id="KW-0732">Signal</keyword>
<reference evidence="2 3" key="1">
    <citation type="submission" date="2020-08" db="EMBL/GenBank/DDBJ databases">
        <title>The Agave Microbiome: Exploring the role of microbial communities in plant adaptations to desert environments.</title>
        <authorList>
            <person name="Partida-Martinez L.P."/>
        </authorList>
    </citation>
    <scope>NUCLEOTIDE SEQUENCE [LARGE SCALE GENOMIC DNA]</scope>
    <source>
        <strain evidence="2 3">RAS26</strain>
    </source>
</reference>
<evidence type="ECO:0000256" key="1">
    <source>
        <dbReference type="SAM" id="SignalP"/>
    </source>
</evidence>
<dbReference type="InterPro" id="IPR014262">
    <property type="entry name" value="HAF_rpt"/>
</dbReference>
<accession>A0A7W4UBT3</accession>
<dbReference type="NCBIfam" id="TIGR02913">
    <property type="entry name" value="HAF_rpt"/>
    <property type="match status" value="2"/>
</dbReference>
<comment type="caution">
    <text evidence="2">The sequence shown here is derived from an EMBL/GenBank/DDBJ whole genome shotgun (WGS) entry which is preliminary data.</text>
</comment>
<feature type="chain" id="PRO_5031573168" evidence="1">
    <location>
        <begin position="28"/>
        <end position="354"/>
    </location>
</feature>
<evidence type="ECO:0000313" key="2">
    <source>
        <dbReference type="EMBL" id="MBB2921298.1"/>
    </source>
</evidence>
<sequence length="354" mass="35962">MPTNTTLTAITVAVALGLVGAPAPAGAATSTPDGPGVVYEIQYLGNLGMAWGQATDVNASGVITGSTQDAEGWYRAFVWDPQTGVMTGIPNGPFIQTEGVGINNRGQVVGVGTLEVPFDTSRAFVWDPRTGVTTALGTLGGQGSIAMAINDRGQVTGSSTTVDGQRHPFMWDPRTGVMTDLGTLGGDSPGASWVSGYGINNRGQVAGVSLAPGGAERAFRWDPRTRVMTDLGTLPGQTTAFAWDINAAGDVAGWSAGEAGGSGVVWSASTGAITAVPCDLLGINDRGDAVGSGVLAGEFVGCVWSNRTGEVTYLPALDAGGYSGGWDISNSGVIAGYSGLSLTAVRWTPTRARS</sequence>
<evidence type="ECO:0000313" key="3">
    <source>
        <dbReference type="Proteomes" id="UP000518206"/>
    </source>
</evidence>
<feature type="signal peptide" evidence="1">
    <location>
        <begin position="1"/>
        <end position="27"/>
    </location>
</feature>
<dbReference type="EMBL" id="JACHVX010000001">
    <property type="protein sequence ID" value="MBB2921298.1"/>
    <property type="molecule type" value="Genomic_DNA"/>
</dbReference>
<reference evidence="2 3" key="2">
    <citation type="submission" date="2020-08" db="EMBL/GenBank/DDBJ databases">
        <authorList>
            <person name="Partida-Martinez L."/>
            <person name="Huntemann M."/>
            <person name="Clum A."/>
            <person name="Wang J."/>
            <person name="Palaniappan K."/>
            <person name="Ritter S."/>
            <person name="Chen I.-M."/>
            <person name="Stamatis D."/>
            <person name="Reddy T."/>
            <person name="O'Malley R."/>
            <person name="Daum C."/>
            <person name="Shapiro N."/>
            <person name="Ivanova N."/>
            <person name="Kyrpides N."/>
            <person name="Woyke T."/>
        </authorList>
    </citation>
    <scope>NUCLEOTIDE SEQUENCE [LARGE SCALE GENOMIC DNA]</scope>
    <source>
        <strain evidence="2 3">RAS26</strain>
    </source>
</reference>
<name>A0A7W4UBT3_9CELL</name>
<protein>
    <submittedName>
        <fullName evidence="2">Putative HAF family extracellular repeat protein</fullName>
    </submittedName>
</protein>
<dbReference type="Proteomes" id="UP000518206">
    <property type="component" value="Unassembled WGS sequence"/>
</dbReference>
<dbReference type="SUPFAM" id="SSF69322">
    <property type="entry name" value="Tricorn protease domain 2"/>
    <property type="match status" value="1"/>
</dbReference>
<proteinExistence type="predicted"/>
<organism evidence="2 3">
    <name type="scientific">Cellulomonas cellasea</name>
    <dbReference type="NCBI Taxonomy" id="43670"/>
    <lineage>
        <taxon>Bacteria</taxon>
        <taxon>Bacillati</taxon>
        <taxon>Actinomycetota</taxon>
        <taxon>Actinomycetes</taxon>
        <taxon>Micrococcales</taxon>
        <taxon>Cellulomonadaceae</taxon>
        <taxon>Cellulomonas</taxon>
    </lineage>
</organism>
<dbReference type="RefSeq" id="WP_183294339.1">
    <property type="nucleotide sequence ID" value="NZ_JACHVX010000001.1"/>
</dbReference>
<gene>
    <name evidence="2" type="ORF">FHR80_000192</name>
</gene>